<evidence type="ECO:0000313" key="1">
    <source>
        <dbReference type="EMBL" id="DAE16143.1"/>
    </source>
</evidence>
<accession>A0A8S5Q9W8</accession>
<reference evidence="1" key="1">
    <citation type="journal article" date="2021" name="Proc. Natl. Acad. Sci. U.S.A.">
        <title>A Catalog of Tens of Thousands of Viruses from Human Metagenomes Reveals Hidden Associations with Chronic Diseases.</title>
        <authorList>
            <person name="Tisza M.J."/>
            <person name="Buck C.B."/>
        </authorList>
    </citation>
    <scope>NUCLEOTIDE SEQUENCE</scope>
    <source>
        <strain evidence="1">Ctdv95</strain>
    </source>
</reference>
<organism evidence="1">
    <name type="scientific">Myoviridae sp. ctdv95</name>
    <dbReference type="NCBI Taxonomy" id="2825143"/>
    <lineage>
        <taxon>Viruses</taxon>
        <taxon>Duplodnaviria</taxon>
        <taxon>Heunggongvirae</taxon>
        <taxon>Uroviricota</taxon>
        <taxon>Caudoviricetes</taxon>
    </lineage>
</organism>
<protein>
    <submittedName>
        <fullName evidence="1">Uncharacterized protein</fullName>
    </submittedName>
</protein>
<dbReference type="EMBL" id="BK015616">
    <property type="protein sequence ID" value="DAE16143.1"/>
    <property type="molecule type" value="Genomic_DNA"/>
</dbReference>
<name>A0A8S5Q9W8_9CAUD</name>
<proteinExistence type="predicted"/>
<sequence length="36" mass="4260">MSKKRKHIIAPPFTTILQRTIVKINCFHFGNNYLTK</sequence>